<dbReference type="HOGENOM" id="CLU_231225_0_0_1"/>
<evidence type="ECO:0000313" key="3">
    <source>
        <dbReference type="EMBL" id="CAJ04955.1"/>
    </source>
</evidence>
<feature type="region of interest" description="Disordered" evidence="1">
    <location>
        <begin position="1955"/>
        <end position="1985"/>
    </location>
</feature>
<feature type="transmembrane region" description="Helical" evidence="2">
    <location>
        <begin position="51"/>
        <end position="69"/>
    </location>
</feature>
<feature type="transmembrane region" description="Helical" evidence="2">
    <location>
        <begin position="76"/>
        <end position="101"/>
    </location>
</feature>
<accession>Q4QBH8</accession>
<dbReference type="KEGG" id="lma:LMJF_22_1690"/>
<dbReference type="EMBL" id="FR796418">
    <property type="protein sequence ID" value="CAJ04955.1"/>
    <property type="molecule type" value="Genomic_DNA"/>
</dbReference>
<keyword evidence="2" id="KW-0472">Membrane</keyword>
<dbReference type="VEuPathDB" id="TriTrypDB:LMJLV39_000006400"/>
<dbReference type="VEuPathDB" id="TriTrypDB:LmjF.05.1225"/>
<feature type="compositionally biased region" description="Basic and acidic residues" evidence="1">
    <location>
        <begin position="281"/>
        <end position="300"/>
    </location>
</feature>
<gene>
    <name evidence="3" type="ORF">LMJF_22_1690</name>
</gene>
<feature type="region of interest" description="Disordered" evidence="1">
    <location>
        <begin position="1263"/>
        <end position="1583"/>
    </location>
</feature>
<dbReference type="VEuPathDB" id="TriTrypDB:LMJLV39_220023200"/>
<dbReference type="RefSeq" id="XP_001683320.1">
    <property type="nucleotide sequence ID" value="XM_001683268.1"/>
</dbReference>
<reference evidence="3 4" key="2">
    <citation type="journal article" date="2011" name="Genome Res.">
        <title>Chromosome and gene copy number variation allow major structural change between species and strains of Leishmania.</title>
        <authorList>
            <person name="Rogers M.B."/>
            <person name="Hilley J.D."/>
            <person name="Dickens N.J."/>
            <person name="Wilkes J."/>
            <person name="Bates P.A."/>
            <person name="Depledge D.P."/>
            <person name="Harris D."/>
            <person name="Her Y."/>
            <person name="Herzyk P."/>
            <person name="Imamura H."/>
            <person name="Otto T.D."/>
            <person name="Sanders M."/>
            <person name="Seeger K."/>
            <person name="Dujardin J.C."/>
            <person name="Berriman M."/>
            <person name="Smith D.F."/>
            <person name="Hertz-Fowler C."/>
            <person name="Mottram J.C."/>
        </authorList>
    </citation>
    <scope>NUCLEOTIDE SEQUENCE [LARGE SCALE GENOMIC DNA]</scope>
    <source>
        <strain evidence="4">MHOM/IL/81/Friedlin</strain>
    </source>
</reference>
<evidence type="ECO:0000256" key="2">
    <source>
        <dbReference type="SAM" id="Phobius"/>
    </source>
</evidence>
<feature type="compositionally biased region" description="Basic residues" evidence="1">
    <location>
        <begin position="1955"/>
        <end position="1969"/>
    </location>
</feature>
<reference evidence="3 4" key="1">
    <citation type="journal article" date="2005" name="Science">
        <title>The genome of the kinetoplastid parasite, Leishmania major.</title>
        <authorList>
            <person name="Ivens A.C."/>
            <person name="Peacock C.S."/>
            <person name="Worthey E.A."/>
            <person name="Murphy L."/>
            <person name="Aggarwal G."/>
            <person name="Berriman M."/>
            <person name="Sisk E."/>
            <person name="Rajandream M.A."/>
            <person name="Adlem E."/>
            <person name="Aert R."/>
            <person name="Anupama A."/>
            <person name="Apostolou Z."/>
            <person name="Attipoe P."/>
            <person name="Bason N."/>
            <person name="Bauser C."/>
            <person name="Beck A."/>
            <person name="Beverley S.M."/>
            <person name="Bianchettin G."/>
            <person name="Borzym K."/>
            <person name="Bothe G."/>
            <person name="Bruschi C.V."/>
            <person name="Collins M."/>
            <person name="Cadag E."/>
            <person name="Ciarloni L."/>
            <person name="Clayton C."/>
            <person name="Coulson R.M."/>
            <person name="Cronin A."/>
            <person name="Cruz A.K."/>
            <person name="Davies R.M."/>
            <person name="De Gaudenzi J."/>
            <person name="Dobson D.E."/>
            <person name="Duesterhoeft A."/>
            <person name="Fazelina G."/>
            <person name="Fosker N."/>
            <person name="Frasch A.C."/>
            <person name="Fraser A."/>
            <person name="Fuchs M."/>
            <person name="Gabel C."/>
            <person name="Goble A."/>
            <person name="Goffeau A."/>
            <person name="Harris D."/>
            <person name="Hertz-Fowler C."/>
            <person name="Hilbert H."/>
            <person name="Horn D."/>
            <person name="Huang Y."/>
            <person name="Klages S."/>
            <person name="Knights A."/>
            <person name="Kube M."/>
            <person name="Larke N."/>
            <person name="Litvin L."/>
            <person name="Lord A."/>
            <person name="Louie T."/>
            <person name="Marra M."/>
            <person name="Masuy D."/>
            <person name="Matthews K."/>
            <person name="Michaeli S."/>
            <person name="Mottram J.C."/>
            <person name="Muller-Auer S."/>
            <person name="Munden H."/>
            <person name="Nelson S."/>
            <person name="Norbertczak H."/>
            <person name="Oliver K."/>
            <person name="O'neil S."/>
            <person name="Pentony M."/>
            <person name="Pohl T.M."/>
            <person name="Price C."/>
            <person name="Purnelle B."/>
            <person name="Quail M.A."/>
            <person name="Rabbinowitsch E."/>
            <person name="Reinhardt R."/>
            <person name="Rieger M."/>
            <person name="Rinta J."/>
            <person name="Robben J."/>
            <person name="Robertson L."/>
            <person name="Ruiz J.C."/>
            <person name="Rutter S."/>
            <person name="Saunders D."/>
            <person name="Schafer M."/>
            <person name="Schein J."/>
            <person name="Schwartz D.C."/>
            <person name="Seeger K."/>
            <person name="Seyler A."/>
            <person name="Sharp S."/>
            <person name="Shin H."/>
            <person name="Sivam D."/>
            <person name="Squares R."/>
            <person name="Squares S."/>
            <person name="Tosato V."/>
            <person name="Vogt C."/>
            <person name="Volckaert G."/>
            <person name="Wambutt R."/>
            <person name="Warren T."/>
            <person name="Wedler H."/>
            <person name="Woodward J."/>
            <person name="Zhou S."/>
            <person name="Zimmermann W."/>
            <person name="Smith D.F."/>
            <person name="Blackwell J.M."/>
            <person name="Stuart K.D."/>
            <person name="Barrell B."/>
            <person name="Myler P.J."/>
        </authorList>
    </citation>
    <scope>NUCLEOTIDE SEQUENCE [LARGE SCALE GENOMIC DNA]</scope>
    <source>
        <strain evidence="4">MHOM/IL/81/Friedlin</strain>
    </source>
</reference>
<proteinExistence type="predicted"/>
<feature type="transmembrane region" description="Helical" evidence="2">
    <location>
        <begin position="12"/>
        <end position="31"/>
    </location>
</feature>
<feature type="compositionally biased region" description="Basic and acidic residues" evidence="1">
    <location>
        <begin position="1560"/>
        <end position="1577"/>
    </location>
</feature>
<feature type="compositionally biased region" description="Basic and acidic residues" evidence="1">
    <location>
        <begin position="1356"/>
        <end position="1373"/>
    </location>
</feature>
<dbReference type="GeneID" id="5651942"/>
<keyword evidence="2" id="KW-1133">Transmembrane helix</keyword>
<feature type="region of interest" description="Disordered" evidence="1">
    <location>
        <begin position="132"/>
        <end position="180"/>
    </location>
</feature>
<feature type="compositionally biased region" description="Low complexity" evidence="1">
    <location>
        <begin position="490"/>
        <end position="499"/>
    </location>
</feature>
<dbReference type="VEuPathDB" id="TriTrypDB:LMJFC_050019500"/>
<feature type="compositionally biased region" description="Polar residues" evidence="1">
    <location>
        <begin position="136"/>
        <end position="154"/>
    </location>
</feature>
<protein>
    <submittedName>
        <fullName evidence="3">Uncharacterized protein</fullName>
    </submittedName>
</protein>
<name>Q4QBH8_LEIMA</name>
<keyword evidence="2" id="KW-0812">Transmembrane</keyword>
<feature type="region of interest" description="Disordered" evidence="1">
    <location>
        <begin position="261"/>
        <end position="305"/>
    </location>
</feature>
<dbReference type="Proteomes" id="UP000000542">
    <property type="component" value="Chromosome 22"/>
</dbReference>
<dbReference type="STRING" id="5664.Q4QBH8"/>
<feature type="region of interest" description="Disordered" evidence="1">
    <location>
        <begin position="332"/>
        <end position="520"/>
    </location>
</feature>
<feature type="compositionally biased region" description="Low complexity" evidence="1">
    <location>
        <begin position="463"/>
        <end position="472"/>
    </location>
</feature>
<organism evidence="3 4">
    <name type="scientific">Leishmania major</name>
    <dbReference type="NCBI Taxonomy" id="5664"/>
    <lineage>
        <taxon>Eukaryota</taxon>
        <taxon>Discoba</taxon>
        <taxon>Euglenozoa</taxon>
        <taxon>Kinetoplastea</taxon>
        <taxon>Metakinetoplastina</taxon>
        <taxon>Trypanosomatida</taxon>
        <taxon>Trypanosomatidae</taxon>
        <taxon>Leishmaniinae</taxon>
        <taxon>Leishmania</taxon>
    </lineage>
</organism>
<feature type="region of interest" description="Disordered" evidence="1">
    <location>
        <begin position="1599"/>
        <end position="1627"/>
    </location>
</feature>
<feature type="region of interest" description="Disordered" evidence="1">
    <location>
        <begin position="553"/>
        <end position="572"/>
    </location>
</feature>
<feature type="region of interest" description="Disordered" evidence="1">
    <location>
        <begin position="1771"/>
        <end position="1811"/>
    </location>
</feature>
<evidence type="ECO:0000256" key="1">
    <source>
        <dbReference type="SAM" id="MobiDB-lite"/>
    </source>
</evidence>
<feature type="region of interest" description="Disordered" evidence="1">
    <location>
        <begin position="803"/>
        <end position="995"/>
    </location>
</feature>
<evidence type="ECO:0000313" key="4">
    <source>
        <dbReference type="Proteomes" id="UP000000542"/>
    </source>
</evidence>
<dbReference type="OMA" id="MIPDEES"/>
<dbReference type="eggNOG" id="KOG3549">
    <property type="taxonomic scope" value="Eukaryota"/>
</dbReference>
<keyword evidence="4" id="KW-1185">Reference proteome</keyword>
<sequence length="2199" mass="226339">MRKGSCIVDVAMPPLTSCAVIFFLLVCVLWRMEDGVELCAVGLVSCFHGRAFRMAMRISLFLLHAFLVFMRAYCPLGYTLLCVAGGLVVQVCVLLSLSLSLGMRALRSSCPAFLCWQALPSTTPLLREIRRHDPPSTRSEQGSPDSSNTEQIQKASHLDSHSTANADHSQALPPAEAVPPLTADTLRVPQVRAECPPDSALLSPGNGLTPTLAECASNAAPQPSEAAPVLAADALPPTPAECAPDAAPQPSEAAPVLAADTLPPTPAECASNAAPQPSEKTAPKRDASAPLPRKREREGACDSSFWPLKTRRALDAFTHTAARQPSEAALLSAVDALPPTPAECAPDAAPQPSEAAPVSAADALPPTPAECAPDAGPQPSEAALVSAVDALPPTPAECAPDAEPQPSEAAPVSAVDALPPTPAECAPDAAPQPSEAAPVSAADALPPTPAECAPDAAPQPSEAAPVLAVDALPPTPAECAPDAEPQPSEAAPVLAADALPPTPAECAPDAAPQPSEAAPVLAVDALPPTPAECAPDAEPQPSEAAPVLAVDALPPTPAECAPDAEPQPSEAAPVSAVDALPPTPAECAPDAALQPSEAAGMFAGKASPRMHFARNQREEVGSVFPMRWRSAGCKADAERAAAFLAAAFGEWPTRAVSLHSCSGKVGSPAWNNVSQPSEAAPVLAADALPPTPAECAPDAAPQPSEAAGMFGGKASPRMHFARNQREEGGTVMATRPLSTSCRVDGPRAAARFAAVFGGLPTLELSPAFRCPKVGSPASNNVPRPSEAAPVLAVDALPPTPAECAPDAAPELGDSAPVSVSHTRPPTPAECAPDAAPELGDSAPVSVSHTRPPTPAECAPDAGPELGDSAPVSVSHTRPPTPAECAPDAGPELGDSAPVSVSHTRPPTPAECAPDAGPELGDSAPVSVSHTRPPTPAECAPDAGPELGDSAPVSVSHTRPPTPAECAPDAGPELGDSAPVSVSHTRPPTPAECGHDFVPVSTESVRPMLSRGVSAEAWSAASSVEVAARRAVTPDPDYSSCHTSMYAELRAALDGGRAVTTSVDRLRSQAYGSPVPYAALHESMTVPPTQFDDRFPGFAHPALYHPLDAYTAVEPDPDYSSCHTSMYAELRAALDGGRAVTTSVDRLRSQAYGSPVPYAALHESMTVPPTQFDDRFPGFAHPALYHPLDAYIAVEPAPAYSSRHTPMHAELRAALDGGRSVRHVSYPLRPSKRFAPALGAAPQPSEAAPVLAVDALPPMPAECASDAAPELGDSAPVSVSHTRPPTPAECAPDAGPELGDSAPVSVSHTRPPTPAECAPDAAPELGDSAPVSVSHTRPPTPAECAPDAAPQPSEAARPLDETASLRRKRPRDDASDYSFWPRRRRFSRPLRWEPVTVPPVKLPQDTRRALRASAQTAVRRPSEAAPVSAADALPPTPAECASDAAPELGDSAPVSLSHTRPPTPAECAPDAGPQPSEAVPVLAVDALPPTPAECASDAAPELGDSAPVSLSHTRPPTPAECAPDAAPQPSEAVPVLAVDALPPTPAECAPDAAPQPSEAARPLDETASLRRKRPRDDASDYSFWPRRRRFSRPLRWEPVTVPPVKLPHDTRRALRASAQTAVRRPSEAAPVLAVDALPPTPAECAPDAGPQPSEAALVSVVDVLPPTPAECAPDAAPQPSEAAPVLAADALPPTPAECAPDAGPQPSEAALVSVVDALPPTPAECAPDAAPQPSEAALVSVVDVLPPTPAECAPDAGPQPSEAAPVLAADALPPTPAECASDAAPELGDSAPVSLSHTRPPTPAECAPDAAPQPSEAVPVLAVYALPPTPAECAPDAGPQPSEAALVSVVDALPPTPAECAPDAAPQPSEAALVSVVDALPPTPAECAPDAAPQPSEAALVSVVDALPPTPAECAPDAGPQPSEAAPVLAVEAPCCMWRRSVRDLASDHMVARRRRSVLRRVKTSRRSNRRSLGARPLAGPSRSHVRDGWQSVLGVIRRWKSKAFGLDRGDIVGSVRGSEPAAGPQPSEAAPVLAADALPLTPAECAPDAAPQPSEAAPVLAVEAPCCMWRRSVRDLASDHMVARRRRCVLRRVKTSRRSNRRGLSPCASAAGWRSRLRGGWHSLVRMLRRFYRGAVCFGHRLISRRSRAHARDAAPQLSEVLMLPAQNDLPAVVPPAPRVVLDPGRAPLPVSAHWMADS</sequence>
<dbReference type="InParanoid" id="Q4QBH8"/>